<evidence type="ECO:0000313" key="1">
    <source>
        <dbReference type="EMBL" id="KAH3792044.1"/>
    </source>
</evidence>
<reference evidence="1" key="1">
    <citation type="journal article" date="2019" name="bioRxiv">
        <title>The Genome of the Zebra Mussel, Dreissena polymorpha: A Resource for Invasive Species Research.</title>
        <authorList>
            <person name="McCartney M.A."/>
            <person name="Auch B."/>
            <person name="Kono T."/>
            <person name="Mallez S."/>
            <person name="Zhang Y."/>
            <person name="Obille A."/>
            <person name="Becker A."/>
            <person name="Abrahante J.E."/>
            <person name="Garbe J."/>
            <person name="Badalamenti J.P."/>
            <person name="Herman A."/>
            <person name="Mangelson H."/>
            <person name="Liachko I."/>
            <person name="Sullivan S."/>
            <person name="Sone E.D."/>
            <person name="Koren S."/>
            <person name="Silverstein K.A.T."/>
            <person name="Beckman K.B."/>
            <person name="Gohl D.M."/>
        </authorList>
    </citation>
    <scope>NUCLEOTIDE SEQUENCE</scope>
    <source>
        <strain evidence="1">Duluth1</strain>
        <tissue evidence="1">Whole animal</tissue>
    </source>
</reference>
<name>A0A9D4F675_DREPO</name>
<gene>
    <name evidence="1" type="ORF">DPMN_145533</name>
</gene>
<sequence>MTSFKESMLEPIFVIPLDHTVGDKGYHDLISGINVATHLVIPLDHNMGDMGYHYFI</sequence>
<keyword evidence="2" id="KW-1185">Reference proteome</keyword>
<dbReference type="Proteomes" id="UP000828390">
    <property type="component" value="Unassembled WGS sequence"/>
</dbReference>
<organism evidence="1 2">
    <name type="scientific">Dreissena polymorpha</name>
    <name type="common">Zebra mussel</name>
    <name type="synonym">Mytilus polymorpha</name>
    <dbReference type="NCBI Taxonomy" id="45954"/>
    <lineage>
        <taxon>Eukaryota</taxon>
        <taxon>Metazoa</taxon>
        <taxon>Spiralia</taxon>
        <taxon>Lophotrochozoa</taxon>
        <taxon>Mollusca</taxon>
        <taxon>Bivalvia</taxon>
        <taxon>Autobranchia</taxon>
        <taxon>Heteroconchia</taxon>
        <taxon>Euheterodonta</taxon>
        <taxon>Imparidentia</taxon>
        <taxon>Neoheterodontei</taxon>
        <taxon>Myida</taxon>
        <taxon>Dreissenoidea</taxon>
        <taxon>Dreissenidae</taxon>
        <taxon>Dreissena</taxon>
    </lineage>
</organism>
<protein>
    <submittedName>
        <fullName evidence="1">Uncharacterized protein</fullName>
    </submittedName>
</protein>
<comment type="caution">
    <text evidence="1">The sequence shown here is derived from an EMBL/GenBank/DDBJ whole genome shotgun (WGS) entry which is preliminary data.</text>
</comment>
<reference evidence="1" key="2">
    <citation type="submission" date="2020-11" db="EMBL/GenBank/DDBJ databases">
        <authorList>
            <person name="McCartney M.A."/>
            <person name="Auch B."/>
            <person name="Kono T."/>
            <person name="Mallez S."/>
            <person name="Becker A."/>
            <person name="Gohl D.M."/>
            <person name="Silverstein K.A.T."/>
            <person name="Koren S."/>
            <person name="Bechman K.B."/>
            <person name="Herman A."/>
            <person name="Abrahante J.E."/>
            <person name="Garbe J."/>
        </authorList>
    </citation>
    <scope>NUCLEOTIDE SEQUENCE</scope>
    <source>
        <strain evidence="1">Duluth1</strain>
        <tissue evidence="1">Whole animal</tissue>
    </source>
</reference>
<accession>A0A9D4F675</accession>
<dbReference type="AlphaFoldDB" id="A0A9D4F675"/>
<proteinExistence type="predicted"/>
<evidence type="ECO:0000313" key="2">
    <source>
        <dbReference type="Proteomes" id="UP000828390"/>
    </source>
</evidence>
<dbReference type="EMBL" id="JAIWYP010000007">
    <property type="protein sequence ID" value="KAH3792044.1"/>
    <property type="molecule type" value="Genomic_DNA"/>
</dbReference>